<organism evidence="5 6">
    <name type="scientific">Microbispora triticiradicis</name>
    <dbReference type="NCBI Taxonomy" id="2200763"/>
    <lineage>
        <taxon>Bacteria</taxon>
        <taxon>Bacillati</taxon>
        <taxon>Actinomycetota</taxon>
        <taxon>Actinomycetes</taxon>
        <taxon>Streptosporangiales</taxon>
        <taxon>Streptosporangiaceae</taxon>
        <taxon>Microbispora</taxon>
    </lineage>
</organism>
<gene>
    <name evidence="5" type="ORF">FED44_15970</name>
</gene>
<evidence type="ECO:0000313" key="6">
    <source>
        <dbReference type="Proteomes" id="UP000309033"/>
    </source>
</evidence>
<reference evidence="5" key="1">
    <citation type="submission" date="2019-05" db="EMBL/GenBank/DDBJ databases">
        <title>Isolation, diversity and antifungal activity of Actinobacteria from wheat.</title>
        <authorList>
            <person name="Yu B."/>
        </authorList>
    </citation>
    <scope>NUCLEOTIDE SEQUENCE [LARGE SCALE GENOMIC DNA]</scope>
    <source>
        <strain evidence="5">NEAU-HEGS1-5</strain>
    </source>
</reference>
<proteinExistence type="inferred from homology"/>
<keyword evidence="6" id="KW-1185">Reference proteome</keyword>
<accession>A0A5R8Z1V7</accession>
<dbReference type="Gene3D" id="2.60.40.10">
    <property type="entry name" value="Immunoglobulins"/>
    <property type="match status" value="1"/>
</dbReference>
<evidence type="ECO:0000256" key="1">
    <source>
        <dbReference type="ARBA" id="ARBA00005445"/>
    </source>
</evidence>
<feature type="transmembrane region" description="Helical" evidence="3">
    <location>
        <begin position="18"/>
        <end position="39"/>
    </location>
</feature>
<dbReference type="InterPro" id="IPR013783">
    <property type="entry name" value="Ig-like_fold"/>
</dbReference>
<evidence type="ECO:0000256" key="3">
    <source>
        <dbReference type="SAM" id="Phobius"/>
    </source>
</evidence>
<dbReference type="GO" id="GO:0005975">
    <property type="term" value="P:carbohydrate metabolic process"/>
    <property type="evidence" value="ECO:0007669"/>
    <property type="project" value="UniProtKB-ARBA"/>
</dbReference>
<keyword evidence="2" id="KW-0732">Signal</keyword>
<dbReference type="InterPro" id="IPR032109">
    <property type="entry name" value="Big_3_5"/>
</dbReference>
<sequence>MAAVAGHRRFLPRGATAVWLYAALAGVLVAALVAGVLVVTDGRASADQPPVDLGAAEHTAVLAAGTVISTNMTLITGDVDVSPGTAVTGFPPGVVEGDVHAGDAEAAQVMADATAAYDDISARGPAVTVPAELGGTRRTPGVYDSADGTFRIDGTLVIDAGGNPDAVFVFRAATLTTARVSNVTLTGGAQADNVFWQATEGAVLGTYSTFRGTVLARGSIKVAEGAVVDGRTLLLDNTVTIEGTTEADNVGDGANEINAVVPPPTRVMLPFDPGTTTQLTSSPNPSQAKFPVTFTARVRPRSGTLAPAGRVLFKDDGVVIGTGMQTGADTPATFTTSALSVGEHHITAVYLGGLTAQAEAWVRFAPSTSNEVVQVVNAR</sequence>
<dbReference type="InterPro" id="IPR021884">
    <property type="entry name" value="Ice-bd_prot"/>
</dbReference>
<feature type="domain" description="Bacterial Ig-like" evidence="4">
    <location>
        <begin position="279"/>
        <end position="376"/>
    </location>
</feature>
<evidence type="ECO:0000313" key="5">
    <source>
        <dbReference type="EMBL" id="TLP59768.1"/>
    </source>
</evidence>
<comment type="caution">
    <text evidence="5">The sequence shown here is derived from an EMBL/GenBank/DDBJ whole genome shotgun (WGS) entry which is preliminary data.</text>
</comment>
<dbReference type="OrthoDB" id="2082707at2"/>
<dbReference type="Pfam" id="PF11999">
    <property type="entry name" value="Ice_binding"/>
    <property type="match status" value="1"/>
</dbReference>
<evidence type="ECO:0000259" key="4">
    <source>
        <dbReference type="Pfam" id="PF16640"/>
    </source>
</evidence>
<dbReference type="Proteomes" id="UP000309033">
    <property type="component" value="Unassembled WGS sequence"/>
</dbReference>
<evidence type="ECO:0000256" key="2">
    <source>
        <dbReference type="ARBA" id="ARBA00022729"/>
    </source>
</evidence>
<dbReference type="AlphaFoldDB" id="A0A5R8Z1V7"/>
<protein>
    <submittedName>
        <fullName evidence="5">DUF3494 domain-containing protein</fullName>
    </submittedName>
</protein>
<comment type="similarity">
    <text evidence="1">Belongs to the ice-binding protein family.</text>
</comment>
<name>A0A5R8Z1V7_9ACTN</name>
<dbReference type="Pfam" id="PF16640">
    <property type="entry name" value="Big_3_5"/>
    <property type="match status" value="1"/>
</dbReference>
<keyword evidence="3" id="KW-0472">Membrane</keyword>
<keyword evidence="3" id="KW-1133">Transmembrane helix</keyword>
<dbReference type="EMBL" id="VANP01000005">
    <property type="protein sequence ID" value="TLP59768.1"/>
    <property type="molecule type" value="Genomic_DNA"/>
</dbReference>
<keyword evidence="3" id="KW-0812">Transmembrane</keyword>